<dbReference type="GO" id="GO:0003700">
    <property type="term" value="F:DNA-binding transcription factor activity"/>
    <property type="evidence" value="ECO:0007669"/>
    <property type="project" value="InterPro"/>
</dbReference>
<dbReference type="InterPro" id="IPR050389">
    <property type="entry name" value="LysR-type_TF"/>
</dbReference>
<dbReference type="Pfam" id="PF00126">
    <property type="entry name" value="HTH_1"/>
    <property type="match status" value="1"/>
</dbReference>
<comment type="similarity">
    <text evidence="1">Belongs to the LysR transcriptional regulatory family.</text>
</comment>
<accession>A0A6M3ZY35</accession>
<evidence type="ECO:0000313" key="6">
    <source>
        <dbReference type="EMBL" id="QJQ02442.1"/>
    </source>
</evidence>
<dbReference type="AlphaFoldDB" id="A0A6M3ZY35"/>
<dbReference type="EMBL" id="CP008956">
    <property type="protein sequence ID" value="QJQ02442.1"/>
    <property type="molecule type" value="Genomic_DNA"/>
</dbReference>
<dbReference type="SUPFAM" id="SSF53850">
    <property type="entry name" value="Periplasmic binding protein-like II"/>
    <property type="match status" value="1"/>
</dbReference>
<keyword evidence="3" id="KW-0238">DNA-binding</keyword>
<reference evidence="6 7" key="1">
    <citation type="journal article" date="2012" name="J. Bacteriol.">
        <title>Genome sequence of the pathogenic Herbaspirillum seropedicae strain Os34, isolated from rice roots.</title>
        <authorList>
            <person name="Ye W."/>
            <person name="Ye S."/>
            <person name="Liu J."/>
            <person name="Chang S."/>
            <person name="Chen M."/>
            <person name="Zhu B."/>
            <person name="Guo L."/>
            <person name="An Q."/>
        </authorList>
    </citation>
    <scope>NUCLEOTIDE SEQUENCE [LARGE SCALE GENOMIC DNA]</scope>
    <source>
        <strain evidence="6 7">Os34</strain>
    </source>
</reference>
<evidence type="ECO:0000259" key="5">
    <source>
        <dbReference type="PROSITE" id="PS50931"/>
    </source>
</evidence>
<proteinExistence type="inferred from homology"/>
<evidence type="ECO:0000256" key="1">
    <source>
        <dbReference type="ARBA" id="ARBA00009437"/>
    </source>
</evidence>
<dbReference type="SUPFAM" id="SSF46785">
    <property type="entry name" value="Winged helix' DNA-binding domain"/>
    <property type="match status" value="1"/>
</dbReference>
<dbReference type="Proteomes" id="UP000501648">
    <property type="component" value="Chromosome"/>
</dbReference>
<dbReference type="CDD" id="cd08460">
    <property type="entry name" value="PBP2_DntR_like_1"/>
    <property type="match status" value="1"/>
</dbReference>
<evidence type="ECO:0000313" key="7">
    <source>
        <dbReference type="Proteomes" id="UP000501648"/>
    </source>
</evidence>
<name>A0A6M3ZY35_9BURK</name>
<evidence type="ECO:0000256" key="4">
    <source>
        <dbReference type="ARBA" id="ARBA00023163"/>
    </source>
</evidence>
<dbReference type="Gene3D" id="1.10.10.10">
    <property type="entry name" value="Winged helix-like DNA-binding domain superfamily/Winged helix DNA-binding domain"/>
    <property type="match status" value="1"/>
</dbReference>
<keyword evidence="4" id="KW-0804">Transcription</keyword>
<dbReference type="GO" id="GO:0003677">
    <property type="term" value="F:DNA binding"/>
    <property type="evidence" value="ECO:0007669"/>
    <property type="project" value="UniProtKB-KW"/>
</dbReference>
<dbReference type="PANTHER" id="PTHR30118:SF15">
    <property type="entry name" value="TRANSCRIPTIONAL REGULATORY PROTEIN"/>
    <property type="match status" value="1"/>
</dbReference>
<organism evidence="6 7">
    <name type="scientific">Herbaspirillum rubrisubalbicans Os34</name>
    <dbReference type="NCBI Taxonomy" id="1235827"/>
    <lineage>
        <taxon>Bacteria</taxon>
        <taxon>Pseudomonadati</taxon>
        <taxon>Pseudomonadota</taxon>
        <taxon>Betaproteobacteria</taxon>
        <taxon>Burkholderiales</taxon>
        <taxon>Oxalobacteraceae</taxon>
        <taxon>Herbaspirillum</taxon>
    </lineage>
</organism>
<protein>
    <submittedName>
        <fullName evidence="6">LysR family transcriptional regulator</fullName>
    </submittedName>
</protein>
<sequence>MSTLDLNLLKALDILLTEGSVSRAAERMHLSSSAMSRTLGRLREQFDDPIMVRAGRSLVPTPRALELHTQVQALLNSAETLLISRPANLATLERSFVIRANEGFVVEYGAPLLTRVTQEAPGVKLSFVIKPEKGATALREGLIDLDIGVLGDSGPEIRLQALLRDQFIGVVASDHPLAGTEAVTAELYVQYSHISVSRRGRTLGPIDTALAEQKLTRKIGAVTPSFSAALAIASRTQMIANVPARQTNFLRTSMHSFNLPILTPPVTVSMMWHPRSEKDSSHSWLRACVLKICSETF</sequence>
<dbReference type="Pfam" id="PF03466">
    <property type="entry name" value="LysR_substrate"/>
    <property type="match status" value="1"/>
</dbReference>
<dbReference type="Gene3D" id="3.40.190.10">
    <property type="entry name" value="Periplasmic binding protein-like II"/>
    <property type="match status" value="2"/>
</dbReference>
<feature type="domain" description="HTH lysR-type" evidence="5">
    <location>
        <begin position="4"/>
        <end position="61"/>
    </location>
</feature>
<dbReference type="PANTHER" id="PTHR30118">
    <property type="entry name" value="HTH-TYPE TRANSCRIPTIONAL REGULATOR LEUO-RELATED"/>
    <property type="match status" value="1"/>
</dbReference>
<keyword evidence="2" id="KW-0805">Transcription regulation</keyword>
<dbReference type="PROSITE" id="PS50931">
    <property type="entry name" value="HTH_LYSR"/>
    <property type="match status" value="1"/>
</dbReference>
<dbReference type="InterPro" id="IPR036390">
    <property type="entry name" value="WH_DNA-bd_sf"/>
</dbReference>
<evidence type="ECO:0000256" key="2">
    <source>
        <dbReference type="ARBA" id="ARBA00023015"/>
    </source>
</evidence>
<gene>
    <name evidence="6" type="ORF">C798_20060</name>
</gene>
<dbReference type="InterPro" id="IPR005119">
    <property type="entry name" value="LysR_subst-bd"/>
</dbReference>
<dbReference type="InterPro" id="IPR036388">
    <property type="entry name" value="WH-like_DNA-bd_sf"/>
</dbReference>
<dbReference type="InterPro" id="IPR000847">
    <property type="entry name" value="LysR_HTH_N"/>
</dbReference>
<evidence type="ECO:0000256" key="3">
    <source>
        <dbReference type="ARBA" id="ARBA00023125"/>
    </source>
</evidence>
<dbReference type="RefSeq" id="WP_017455574.1">
    <property type="nucleotide sequence ID" value="NZ_CP008956.1"/>
</dbReference>